<feature type="signal peptide" evidence="1">
    <location>
        <begin position="1"/>
        <end position="22"/>
    </location>
</feature>
<dbReference type="Pfam" id="PF04264">
    <property type="entry name" value="YceI"/>
    <property type="match status" value="1"/>
</dbReference>
<comment type="caution">
    <text evidence="3">The sequence shown here is derived from an EMBL/GenBank/DDBJ whole genome shotgun (WGS) entry which is preliminary data.</text>
</comment>
<accession>A0A841HK43</accession>
<feature type="chain" id="PRO_5032436112" evidence="1">
    <location>
        <begin position="23"/>
        <end position="186"/>
    </location>
</feature>
<sequence length="186" mass="20531">MTARSRIFALSLLIASLGVAFAATQWTMEPKESTLAFVGTQAGAQFEGAFEKFTADIRFDPKDLATSRFDVRIETGSVNTRDSERDDTIKGSELFDTKQFPTAHYIAEKFTDKGAGKFSATGQLTLRGVSRPVPIDFTFESKDGKSWLKGSASLKRLDFGVGQGEWKDTETVANEVQIRFALLLKQ</sequence>
<protein>
    <submittedName>
        <fullName evidence="3">Polyisoprenoid-binding protein YceI</fullName>
    </submittedName>
</protein>
<evidence type="ECO:0000259" key="2">
    <source>
        <dbReference type="SMART" id="SM00867"/>
    </source>
</evidence>
<dbReference type="InterPro" id="IPR007372">
    <property type="entry name" value="Lipid/polyisoprenoid-bd_YceI"/>
</dbReference>
<proteinExistence type="predicted"/>
<evidence type="ECO:0000313" key="4">
    <source>
        <dbReference type="Proteomes" id="UP000588068"/>
    </source>
</evidence>
<name>A0A841HK43_9GAMM</name>
<dbReference type="SMART" id="SM00867">
    <property type="entry name" value="YceI"/>
    <property type="match status" value="1"/>
</dbReference>
<reference evidence="3 4" key="1">
    <citation type="submission" date="2020-08" db="EMBL/GenBank/DDBJ databases">
        <title>Genomic Encyclopedia of Type Strains, Phase IV (KMG-IV): sequencing the most valuable type-strain genomes for metagenomic binning, comparative biology and taxonomic classification.</title>
        <authorList>
            <person name="Goeker M."/>
        </authorList>
    </citation>
    <scope>NUCLEOTIDE SEQUENCE [LARGE SCALE GENOMIC DNA]</scope>
    <source>
        <strain evidence="3 4">DSM 26723</strain>
    </source>
</reference>
<feature type="domain" description="Lipid/polyisoprenoid-binding YceI-like" evidence="2">
    <location>
        <begin position="25"/>
        <end position="185"/>
    </location>
</feature>
<evidence type="ECO:0000256" key="1">
    <source>
        <dbReference type="SAM" id="SignalP"/>
    </source>
</evidence>
<dbReference type="Proteomes" id="UP000588068">
    <property type="component" value="Unassembled WGS sequence"/>
</dbReference>
<dbReference type="Gene3D" id="2.40.128.110">
    <property type="entry name" value="Lipid/polyisoprenoid-binding, YceI-like"/>
    <property type="match status" value="1"/>
</dbReference>
<dbReference type="InterPro" id="IPR036761">
    <property type="entry name" value="TTHA0802/YceI-like_sf"/>
</dbReference>
<dbReference type="AlphaFoldDB" id="A0A841HK43"/>
<gene>
    <name evidence="3" type="ORF">HNQ60_002295</name>
</gene>
<keyword evidence="4" id="KW-1185">Reference proteome</keyword>
<organism evidence="3 4">
    <name type="scientific">Povalibacter uvarum</name>
    <dbReference type="NCBI Taxonomy" id="732238"/>
    <lineage>
        <taxon>Bacteria</taxon>
        <taxon>Pseudomonadati</taxon>
        <taxon>Pseudomonadota</taxon>
        <taxon>Gammaproteobacteria</taxon>
        <taxon>Steroidobacterales</taxon>
        <taxon>Steroidobacteraceae</taxon>
        <taxon>Povalibacter</taxon>
    </lineage>
</organism>
<dbReference type="RefSeq" id="WP_184331717.1">
    <property type="nucleotide sequence ID" value="NZ_JACHHZ010000002.1"/>
</dbReference>
<dbReference type="PANTHER" id="PTHR34406">
    <property type="entry name" value="PROTEIN YCEI"/>
    <property type="match status" value="1"/>
</dbReference>
<dbReference type="SUPFAM" id="SSF101874">
    <property type="entry name" value="YceI-like"/>
    <property type="match status" value="1"/>
</dbReference>
<dbReference type="PANTHER" id="PTHR34406:SF1">
    <property type="entry name" value="PROTEIN YCEI"/>
    <property type="match status" value="1"/>
</dbReference>
<keyword evidence="1" id="KW-0732">Signal</keyword>
<dbReference type="EMBL" id="JACHHZ010000002">
    <property type="protein sequence ID" value="MBB6093417.1"/>
    <property type="molecule type" value="Genomic_DNA"/>
</dbReference>
<evidence type="ECO:0000313" key="3">
    <source>
        <dbReference type="EMBL" id="MBB6093417.1"/>
    </source>
</evidence>